<keyword evidence="3 8" id="KW-0812">Transmembrane</keyword>
<evidence type="ECO:0000256" key="9">
    <source>
        <dbReference type="SAM" id="MobiDB-lite"/>
    </source>
</evidence>
<comment type="similarity">
    <text evidence="8">Belongs to the two pore domain potassium channel (TC 1.A.1.8) family.</text>
</comment>
<dbReference type="OrthoDB" id="297496at2759"/>
<keyword evidence="7 8" id="KW-0407">Ion channel</keyword>
<evidence type="ECO:0000256" key="4">
    <source>
        <dbReference type="ARBA" id="ARBA00022989"/>
    </source>
</evidence>
<dbReference type="InterPro" id="IPR003280">
    <property type="entry name" value="2pore_dom_K_chnl"/>
</dbReference>
<keyword evidence="2 8" id="KW-0813">Transport</keyword>
<evidence type="ECO:0000256" key="8">
    <source>
        <dbReference type="RuleBase" id="RU003857"/>
    </source>
</evidence>
<evidence type="ECO:0000256" key="10">
    <source>
        <dbReference type="SAM" id="Phobius"/>
    </source>
</evidence>
<comment type="caution">
    <text evidence="12">The sequence shown here is derived from an EMBL/GenBank/DDBJ whole genome shotgun (WGS) entry which is preliminary data.</text>
</comment>
<dbReference type="Pfam" id="PF07885">
    <property type="entry name" value="Ion_trans_2"/>
    <property type="match status" value="2"/>
</dbReference>
<feature type="transmembrane region" description="Helical" evidence="10">
    <location>
        <begin position="170"/>
        <end position="191"/>
    </location>
</feature>
<proteinExistence type="inferred from homology"/>
<dbReference type="GO" id="GO:0030322">
    <property type="term" value="P:stabilization of membrane potential"/>
    <property type="evidence" value="ECO:0007669"/>
    <property type="project" value="TreeGrafter"/>
</dbReference>
<evidence type="ECO:0000313" key="13">
    <source>
        <dbReference type="Proteomes" id="UP000724874"/>
    </source>
</evidence>
<reference evidence="12" key="1">
    <citation type="submission" date="2020-11" db="EMBL/GenBank/DDBJ databases">
        <authorList>
            <consortium name="DOE Joint Genome Institute"/>
            <person name="Ahrendt S."/>
            <person name="Riley R."/>
            <person name="Andreopoulos W."/>
            <person name="LaButti K."/>
            <person name="Pangilinan J."/>
            <person name="Ruiz-duenas F.J."/>
            <person name="Barrasa J.M."/>
            <person name="Sanchez-Garcia M."/>
            <person name="Camarero S."/>
            <person name="Miyauchi S."/>
            <person name="Serrano A."/>
            <person name="Linde D."/>
            <person name="Babiker R."/>
            <person name="Drula E."/>
            <person name="Ayuso-Fernandez I."/>
            <person name="Pacheco R."/>
            <person name="Padilla G."/>
            <person name="Ferreira P."/>
            <person name="Barriuso J."/>
            <person name="Kellner H."/>
            <person name="Castanera R."/>
            <person name="Alfaro M."/>
            <person name="Ramirez L."/>
            <person name="Pisabarro A.G."/>
            <person name="Kuo A."/>
            <person name="Tritt A."/>
            <person name="Lipzen A."/>
            <person name="He G."/>
            <person name="Yan M."/>
            <person name="Ng V."/>
            <person name="Cullen D."/>
            <person name="Martin F."/>
            <person name="Rosso M.-N."/>
            <person name="Henrissat B."/>
            <person name="Hibbett D."/>
            <person name="Martinez A.T."/>
            <person name="Grigoriev I.V."/>
        </authorList>
    </citation>
    <scope>NUCLEOTIDE SEQUENCE</scope>
    <source>
        <strain evidence="12">AH 44721</strain>
    </source>
</reference>
<dbReference type="GO" id="GO:0022841">
    <property type="term" value="F:potassium ion leak channel activity"/>
    <property type="evidence" value="ECO:0007669"/>
    <property type="project" value="TreeGrafter"/>
</dbReference>
<dbReference type="InterPro" id="IPR013099">
    <property type="entry name" value="K_chnl_dom"/>
</dbReference>
<accession>A0A9P5TRH4</accession>
<dbReference type="SUPFAM" id="SSF81324">
    <property type="entry name" value="Voltage-gated potassium channels"/>
    <property type="match status" value="2"/>
</dbReference>
<evidence type="ECO:0000256" key="7">
    <source>
        <dbReference type="ARBA" id="ARBA00023303"/>
    </source>
</evidence>
<feature type="transmembrane region" description="Helical" evidence="10">
    <location>
        <begin position="613"/>
        <end position="633"/>
    </location>
</feature>
<evidence type="ECO:0000256" key="2">
    <source>
        <dbReference type="ARBA" id="ARBA00022448"/>
    </source>
</evidence>
<dbReference type="PRINTS" id="PR01333">
    <property type="entry name" value="2POREKCHANEL"/>
</dbReference>
<gene>
    <name evidence="12" type="ORF">CPB84DRAFT_1822733</name>
</gene>
<feature type="transmembrane region" description="Helical" evidence="10">
    <location>
        <begin position="139"/>
        <end position="158"/>
    </location>
</feature>
<evidence type="ECO:0000313" key="12">
    <source>
        <dbReference type="EMBL" id="KAF8906787.1"/>
    </source>
</evidence>
<dbReference type="Gene3D" id="1.10.287.70">
    <property type="match status" value="2"/>
</dbReference>
<keyword evidence="13" id="KW-1185">Reference proteome</keyword>
<evidence type="ECO:0000256" key="5">
    <source>
        <dbReference type="ARBA" id="ARBA00023065"/>
    </source>
</evidence>
<feature type="transmembrane region" description="Helical" evidence="10">
    <location>
        <begin position="266"/>
        <end position="286"/>
    </location>
</feature>
<feature type="domain" description="Potassium channel" evidence="11">
    <location>
        <begin position="218"/>
        <end position="291"/>
    </location>
</feature>
<feature type="transmembrane region" description="Helical" evidence="10">
    <location>
        <begin position="106"/>
        <end position="127"/>
    </location>
</feature>
<dbReference type="GO" id="GO:0015271">
    <property type="term" value="F:outward rectifier potassium channel activity"/>
    <property type="evidence" value="ECO:0007669"/>
    <property type="project" value="TreeGrafter"/>
</dbReference>
<keyword evidence="4 10" id="KW-1133">Transmembrane helix</keyword>
<dbReference type="PANTHER" id="PTHR11003:SF342">
    <property type="entry name" value="OUTWARD-RECTIFIER POTASSIUM CHANNEL TOK1"/>
    <property type="match status" value="1"/>
</dbReference>
<dbReference type="PANTHER" id="PTHR11003">
    <property type="entry name" value="POTASSIUM CHANNEL, SUBFAMILY K"/>
    <property type="match status" value="1"/>
</dbReference>
<dbReference type="AlphaFoldDB" id="A0A9P5TRH4"/>
<dbReference type="GO" id="GO:0005886">
    <property type="term" value="C:plasma membrane"/>
    <property type="evidence" value="ECO:0007669"/>
    <property type="project" value="TreeGrafter"/>
</dbReference>
<sequence length="802" mass="89472">MLILPKPIRRLFVHDKSSRTSEDPEKNSRPKLNIQLEATTNDMDFLDDAVDSDSTRSYRVLPIFSGIMIPFSVMLSIPSLTGHWYVRTGADNAVLQARPNPPLLNAGMALSMACGVLASTCLVIRFAERRIKTMTMFSIIFLTLHDLINIPAVTIFGVEHRFSDGFTYGQGFWFTVCSTIASTLTNITLITDYCQTKDFSHAGSGLTPKQRSLVIIIIVLLGYLSLGSLIIAVMLRMDFIDALYLSVVSIETIGFGDLHPTSAGSRIFTCFYVAGGILNLALAVALSRDALLEAAAVGFRARLGAFKARQRERRIRSRWRAAVRWRLRENGYPVWVDDLDREQRQRVDLKKRHHHWYSKLRSLWRRASDQTWREWEDPAWRYVYGKRHKRLNLEVLTESQLETAALEAGAPLSELVPKGLKLHGMWCSDDAGGQVDASNATPSNPWFATFDTTHTGNTVPPTLTHMRLGGMVTLLGKFAVAVTHGFQPESRNQSPQDAQATEEEGDDLNGDDAYNPPVRTGLGVPFTRTMTMTTMHEEEPPLVESLELEERSAFRVRLGLALTLFVIFWMVGAAIFMQTENWGFGSAVYFCFVSFTTVGYGDFAPKTPAGRSIFVVWALVGVGTMTILISILAEAYSTQYKSIIKSEILDVDIEIDTDHHNPVLNRTPILATGNTPTNSTLGLLSVTGTMRPIGLHRPTVTSISELQLPSALLEVASQPANRLNEKMEALPQQVLEHVEELRGIMAITACPQNNSDDFLEEDIRGAPLDTPREDKMEMLLSEIEKYLQRITNAAKDALDRND</sequence>
<evidence type="ECO:0000256" key="6">
    <source>
        <dbReference type="ARBA" id="ARBA00023136"/>
    </source>
</evidence>
<evidence type="ECO:0000256" key="1">
    <source>
        <dbReference type="ARBA" id="ARBA00004141"/>
    </source>
</evidence>
<name>A0A9P5TRH4_GYMJU</name>
<dbReference type="Proteomes" id="UP000724874">
    <property type="component" value="Unassembled WGS sequence"/>
</dbReference>
<feature type="transmembrane region" description="Helical" evidence="10">
    <location>
        <begin position="558"/>
        <end position="576"/>
    </location>
</feature>
<keyword evidence="6 10" id="KW-0472">Membrane</keyword>
<keyword evidence="5 8" id="KW-0406">Ion transport</keyword>
<organism evidence="12 13">
    <name type="scientific">Gymnopilus junonius</name>
    <name type="common">Spectacular rustgill mushroom</name>
    <name type="synonym">Gymnopilus spectabilis subsp. junonius</name>
    <dbReference type="NCBI Taxonomy" id="109634"/>
    <lineage>
        <taxon>Eukaryota</taxon>
        <taxon>Fungi</taxon>
        <taxon>Dikarya</taxon>
        <taxon>Basidiomycota</taxon>
        <taxon>Agaricomycotina</taxon>
        <taxon>Agaricomycetes</taxon>
        <taxon>Agaricomycetidae</taxon>
        <taxon>Agaricales</taxon>
        <taxon>Agaricineae</taxon>
        <taxon>Hymenogastraceae</taxon>
        <taxon>Gymnopilus</taxon>
    </lineage>
</organism>
<feature type="transmembrane region" description="Helical" evidence="10">
    <location>
        <begin position="63"/>
        <end position="86"/>
    </location>
</feature>
<dbReference type="EMBL" id="JADNYJ010000017">
    <property type="protein sequence ID" value="KAF8906787.1"/>
    <property type="molecule type" value="Genomic_DNA"/>
</dbReference>
<feature type="transmembrane region" description="Helical" evidence="10">
    <location>
        <begin position="582"/>
        <end position="601"/>
    </location>
</feature>
<feature type="domain" description="Potassium channel" evidence="11">
    <location>
        <begin position="565"/>
        <end position="636"/>
    </location>
</feature>
<feature type="region of interest" description="Disordered" evidence="9">
    <location>
        <begin position="487"/>
        <end position="517"/>
    </location>
</feature>
<evidence type="ECO:0000256" key="3">
    <source>
        <dbReference type="ARBA" id="ARBA00022692"/>
    </source>
</evidence>
<protein>
    <recommendedName>
        <fullName evidence="11">Potassium channel domain-containing protein</fullName>
    </recommendedName>
</protein>
<feature type="compositionally biased region" description="Polar residues" evidence="9">
    <location>
        <begin position="489"/>
        <end position="499"/>
    </location>
</feature>
<comment type="subcellular location">
    <subcellularLocation>
        <location evidence="1">Membrane</location>
        <topology evidence="1">Multi-pass membrane protein</topology>
    </subcellularLocation>
</comment>
<evidence type="ECO:0000259" key="11">
    <source>
        <dbReference type="Pfam" id="PF07885"/>
    </source>
</evidence>
<feature type="transmembrane region" description="Helical" evidence="10">
    <location>
        <begin position="212"/>
        <end position="235"/>
    </location>
</feature>
<feature type="compositionally biased region" description="Acidic residues" evidence="9">
    <location>
        <begin position="500"/>
        <end position="510"/>
    </location>
</feature>